<dbReference type="EMBL" id="JAXIOK010000006">
    <property type="protein sequence ID" value="KAK4767851.1"/>
    <property type="molecule type" value="Genomic_DNA"/>
</dbReference>
<dbReference type="AlphaFoldDB" id="A0AAN7QH34"/>
<name>A0AAN7QH34_9MYRT</name>
<proteinExistence type="predicted"/>
<evidence type="ECO:0000313" key="2">
    <source>
        <dbReference type="EMBL" id="KAK4767851.1"/>
    </source>
</evidence>
<evidence type="ECO:0000313" key="3">
    <source>
        <dbReference type="Proteomes" id="UP001345219"/>
    </source>
</evidence>
<keyword evidence="1" id="KW-1133">Transmembrane helix</keyword>
<accession>A0AAN7QH34</accession>
<keyword evidence="3" id="KW-1185">Reference proteome</keyword>
<protein>
    <submittedName>
        <fullName evidence="2">Uncharacterized protein</fullName>
    </submittedName>
</protein>
<keyword evidence="1" id="KW-0472">Membrane</keyword>
<comment type="caution">
    <text evidence="2">The sequence shown here is derived from an EMBL/GenBank/DDBJ whole genome shotgun (WGS) entry which is preliminary data.</text>
</comment>
<organism evidence="2 3">
    <name type="scientific">Trapa incisa</name>
    <dbReference type="NCBI Taxonomy" id="236973"/>
    <lineage>
        <taxon>Eukaryota</taxon>
        <taxon>Viridiplantae</taxon>
        <taxon>Streptophyta</taxon>
        <taxon>Embryophyta</taxon>
        <taxon>Tracheophyta</taxon>
        <taxon>Spermatophyta</taxon>
        <taxon>Magnoliopsida</taxon>
        <taxon>eudicotyledons</taxon>
        <taxon>Gunneridae</taxon>
        <taxon>Pentapetalae</taxon>
        <taxon>rosids</taxon>
        <taxon>malvids</taxon>
        <taxon>Myrtales</taxon>
        <taxon>Lythraceae</taxon>
        <taxon>Trapa</taxon>
    </lineage>
</organism>
<reference evidence="2 3" key="1">
    <citation type="journal article" date="2023" name="Hortic Res">
        <title>Pangenome of water caltrop reveals structural variations and asymmetric subgenome divergence after allopolyploidization.</title>
        <authorList>
            <person name="Zhang X."/>
            <person name="Chen Y."/>
            <person name="Wang L."/>
            <person name="Yuan Y."/>
            <person name="Fang M."/>
            <person name="Shi L."/>
            <person name="Lu R."/>
            <person name="Comes H.P."/>
            <person name="Ma Y."/>
            <person name="Chen Y."/>
            <person name="Huang G."/>
            <person name="Zhou Y."/>
            <person name="Zheng Z."/>
            <person name="Qiu Y."/>
        </authorList>
    </citation>
    <scope>NUCLEOTIDE SEQUENCE [LARGE SCALE GENOMIC DNA]</scope>
    <source>
        <tissue evidence="2">Roots</tissue>
    </source>
</reference>
<sequence>METTKRKDFDFPLAAPSKNGLYIEVCKAYISIDFHLPKLHVSGWMAVDIRFRLWVCINLLLLLIMFSLSASGTRNPFSMNQRKTAPLMESVREVINLNIQKQEAMGPEFFNQSMRLSPGGPDPHHH</sequence>
<feature type="transmembrane region" description="Helical" evidence="1">
    <location>
        <begin position="51"/>
        <end position="73"/>
    </location>
</feature>
<gene>
    <name evidence="2" type="ORF">SAY87_002992</name>
</gene>
<keyword evidence="1" id="KW-0812">Transmembrane</keyword>
<evidence type="ECO:0000256" key="1">
    <source>
        <dbReference type="SAM" id="Phobius"/>
    </source>
</evidence>
<dbReference type="Proteomes" id="UP001345219">
    <property type="component" value="Chromosome 3"/>
</dbReference>